<sequence>MKKMSIVLILAFGILTLAGANAALDHSNAEGEFQTAEIIVGA</sequence>
<feature type="signal peptide" evidence="1">
    <location>
        <begin position="1"/>
        <end position="22"/>
    </location>
</feature>
<evidence type="ECO:0000313" key="3">
    <source>
        <dbReference type="Proteomes" id="UP000002233"/>
    </source>
</evidence>
<dbReference type="Proteomes" id="UP000002233">
    <property type="component" value="Chromosome"/>
</dbReference>
<gene>
    <name evidence="2" type="ordered locus">BSUW23_09770</name>
</gene>
<evidence type="ECO:0008006" key="4">
    <source>
        <dbReference type="Google" id="ProtNLM"/>
    </source>
</evidence>
<reference key="1">
    <citation type="submission" date="2010-08" db="EMBL/GenBank/DDBJ databases">
        <authorList>
            <person name="Zeigler D.R."/>
        </authorList>
    </citation>
    <scope>NUCLEOTIDE SEQUENCE</scope>
    <source>
        <strain>W23</strain>
    </source>
</reference>
<dbReference type="RefSeq" id="WP_003220310.1">
    <property type="nucleotide sequence ID" value="NC_014479.1"/>
</dbReference>
<dbReference type="KEGG" id="bss:BSUW23_09770"/>
<evidence type="ECO:0000313" key="2">
    <source>
        <dbReference type="EMBL" id="ADM38000.1"/>
    </source>
</evidence>
<keyword evidence="1" id="KW-0732">Signal</keyword>
<organism evidence="2 3">
    <name type="scientific">Bacillus spizizenii (strain ATCC 23059 / NRRL B-14472 / W23)</name>
    <name type="common">Bacillus subtilis subsp. spizizenii</name>
    <dbReference type="NCBI Taxonomy" id="655816"/>
    <lineage>
        <taxon>Bacteria</taxon>
        <taxon>Bacillati</taxon>
        <taxon>Bacillota</taxon>
        <taxon>Bacilli</taxon>
        <taxon>Bacillales</taxon>
        <taxon>Bacillaceae</taxon>
        <taxon>Bacillus</taxon>
    </lineage>
</organism>
<feature type="chain" id="PRO_5003141031" description="Phosphatase" evidence="1">
    <location>
        <begin position="23"/>
        <end position="42"/>
    </location>
</feature>
<accession>E0TY00</accession>
<reference evidence="2 3" key="2">
    <citation type="journal article" date="2011" name="Microbiology">
        <title>The genome sequence of Bacillus subtilis subsp. spizizenii W23: insights into speciation within the B. subtilis complex and into the history of B. subtilis genetics.</title>
        <authorList>
            <person name="Zeigler D.R."/>
        </authorList>
    </citation>
    <scope>NUCLEOTIDE SEQUENCE [LARGE SCALE GENOMIC DNA]</scope>
    <source>
        <strain evidence="3">ATCC 23059 / NRRL B-14472 / W23</strain>
    </source>
</reference>
<dbReference type="EMBL" id="CP002183">
    <property type="protein sequence ID" value="ADM38000.1"/>
    <property type="molecule type" value="Genomic_DNA"/>
</dbReference>
<proteinExistence type="predicted"/>
<protein>
    <recommendedName>
        <fullName evidence="4">Phosphatase</fullName>
    </recommendedName>
</protein>
<name>E0TY00_BACSH</name>
<dbReference type="HOGENOM" id="CLU_3247496_0_0_9"/>
<dbReference type="AlphaFoldDB" id="E0TY00"/>
<evidence type="ECO:0000256" key="1">
    <source>
        <dbReference type="SAM" id="SignalP"/>
    </source>
</evidence>